<gene>
    <name evidence="2" type="ORF">B0I35DRAFT_446927</name>
</gene>
<proteinExistence type="predicted"/>
<accession>A0A8K0WIW1</accession>
<evidence type="ECO:0000256" key="1">
    <source>
        <dbReference type="SAM" id="MobiDB-lite"/>
    </source>
</evidence>
<evidence type="ECO:0000313" key="2">
    <source>
        <dbReference type="EMBL" id="KAH7303298.1"/>
    </source>
</evidence>
<protein>
    <submittedName>
        <fullName evidence="2">Uncharacterized protein</fullName>
    </submittedName>
</protein>
<sequence length="77" mass="8243">MYCMYVLKALLTMHSIWTARVLLCDVPQGWLPQTLLIPIGLGRLTGVIPALLSSSLHSTDTKGPPFLPGPFADGHGG</sequence>
<feature type="non-terminal residue" evidence="2">
    <location>
        <position position="1"/>
    </location>
</feature>
<comment type="caution">
    <text evidence="2">The sequence shown here is derived from an EMBL/GenBank/DDBJ whole genome shotgun (WGS) entry which is preliminary data.</text>
</comment>
<organism evidence="2 3">
    <name type="scientific">Stachybotrys elegans</name>
    <dbReference type="NCBI Taxonomy" id="80388"/>
    <lineage>
        <taxon>Eukaryota</taxon>
        <taxon>Fungi</taxon>
        <taxon>Dikarya</taxon>
        <taxon>Ascomycota</taxon>
        <taxon>Pezizomycotina</taxon>
        <taxon>Sordariomycetes</taxon>
        <taxon>Hypocreomycetidae</taxon>
        <taxon>Hypocreales</taxon>
        <taxon>Stachybotryaceae</taxon>
        <taxon>Stachybotrys</taxon>
    </lineage>
</organism>
<dbReference type="AlphaFoldDB" id="A0A8K0WIW1"/>
<dbReference type="Proteomes" id="UP000813444">
    <property type="component" value="Unassembled WGS sequence"/>
</dbReference>
<feature type="region of interest" description="Disordered" evidence="1">
    <location>
        <begin position="57"/>
        <end position="77"/>
    </location>
</feature>
<name>A0A8K0WIW1_9HYPO</name>
<reference evidence="2" key="1">
    <citation type="journal article" date="2021" name="Nat. Commun.">
        <title>Genetic determinants of endophytism in the Arabidopsis root mycobiome.</title>
        <authorList>
            <person name="Mesny F."/>
            <person name="Miyauchi S."/>
            <person name="Thiergart T."/>
            <person name="Pickel B."/>
            <person name="Atanasova L."/>
            <person name="Karlsson M."/>
            <person name="Huettel B."/>
            <person name="Barry K.W."/>
            <person name="Haridas S."/>
            <person name="Chen C."/>
            <person name="Bauer D."/>
            <person name="Andreopoulos W."/>
            <person name="Pangilinan J."/>
            <person name="LaButti K."/>
            <person name="Riley R."/>
            <person name="Lipzen A."/>
            <person name="Clum A."/>
            <person name="Drula E."/>
            <person name="Henrissat B."/>
            <person name="Kohler A."/>
            <person name="Grigoriev I.V."/>
            <person name="Martin F.M."/>
            <person name="Hacquard S."/>
        </authorList>
    </citation>
    <scope>NUCLEOTIDE SEQUENCE</scope>
    <source>
        <strain evidence="2">MPI-CAGE-CH-0235</strain>
    </source>
</reference>
<dbReference type="EMBL" id="JAGPNK010000036">
    <property type="protein sequence ID" value="KAH7303298.1"/>
    <property type="molecule type" value="Genomic_DNA"/>
</dbReference>
<evidence type="ECO:0000313" key="3">
    <source>
        <dbReference type="Proteomes" id="UP000813444"/>
    </source>
</evidence>
<keyword evidence="3" id="KW-1185">Reference proteome</keyword>